<accession>G9QIG7</accession>
<dbReference type="HOGENOM" id="CLU_040645_0_0_9"/>
<dbReference type="InterPro" id="IPR029035">
    <property type="entry name" value="DHS-like_NAD/FAD-binding_dom"/>
</dbReference>
<organism evidence="1 2">
    <name type="scientific">Bacillus smithii 7_3_47FAA</name>
    <dbReference type="NCBI Taxonomy" id="665952"/>
    <lineage>
        <taxon>Bacteria</taxon>
        <taxon>Bacillati</taxon>
        <taxon>Bacillota</taxon>
        <taxon>Bacilli</taxon>
        <taxon>Bacillales</taxon>
        <taxon>Bacillaceae</taxon>
        <taxon>Bacillus</taxon>
    </lineage>
</organism>
<protein>
    <submittedName>
        <fullName evidence="1">Uncharacterized protein</fullName>
    </submittedName>
</protein>
<dbReference type="AlphaFoldDB" id="G9QIG7"/>
<dbReference type="SUPFAM" id="SSF52467">
    <property type="entry name" value="DHS-like NAD/FAD-binding domain"/>
    <property type="match status" value="1"/>
</dbReference>
<dbReference type="PATRIC" id="fig|665952.3.peg.747"/>
<reference evidence="1 2" key="1">
    <citation type="submission" date="2011-09" db="EMBL/GenBank/DDBJ databases">
        <title>The Genome Sequence of Bacillus smithii 7_3_47FAA.</title>
        <authorList>
            <consortium name="The Broad Institute Genome Sequencing Platform"/>
            <person name="Earl A."/>
            <person name="Ward D."/>
            <person name="Feldgarden M."/>
            <person name="Gevers D."/>
            <person name="Daigneault M."/>
            <person name="Strauss J."/>
            <person name="Allen-Vercoe E."/>
            <person name="Young S.K."/>
            <person name="Zeng Q."/>
            <person name="Gargeya S."/>
            <person name="Fitzgerald M."/>
            <person name="Haas B."/>
            <person name="Abouelleil A."/>
            <person name="Alvarado L."/>
            <person name="Arachchi H.M."/>
            <person name="Berlin A."/>
            <person name="Brown A."/>
            <person name="Chapman S.B."/>
            <person name="Chen Z."/>
            <person name="Dunbar C."/>
            <person name="Freedman E."/>
            <person name="Gearin G."/>
            <person name="Goldberg J."/>
            <person name="Griggs A."/>
            <person name="Gujja S."/>
            <person name="Heiman D."/>
            <person name="Howarth C."/>
            <person name="Larson L."/>
            <person name="Lui A."/>
            <person name="MacDonald P.J.P."/>
            <person name="Montmayeur A."/>
            <person name="Murphy C."/>
            <person name="Neiman D."/>
            <person name="Pearson M."/>
            <person name="Priest M."/>
            <person name="Roberts A."/>
            <person name="Saif S."/>
            <person name="Shea T."/>
            <person name="Shenoy N."/>
            <person name="Sisk P."/>
            <person name="Stolte C."/>
            <person name="Sykes S."/>
            <person name="Wortman J."/>
            <person name="Nusbaum C."/>
            <person name="Birren B."/>
        </authorList>
    </citation>
    <scope>NUCLEOTIDE SEQUENCE [LARGE SCALE GENOMIC DNA]</scope>
    <source>
        <strain evidence="1 2">7_3_47FAA</strain>
    </source>
</reference>
<name>G9QIG7_9BACI</name>
<evidence type="ECO:0000313" key="1">
    <source>
        <dbReference type="EMBL" id="EHL79047.1"/>
    </source>
</evidence>
<sequence length="410" mass="48040">MEASARKKVLISSTDIVEKENEQYYFNGKTLDKNERTNGKTVKEIVNEKIAEIINNFLGRHYENTIILTGAGSSILTESEINEEIDKEKINLSNHSGKSVSGLKDEIEKHLEKTNDVFSLDELAKKVKYFPKDFNIEDLLTKVDKAKDYIDSREQVNFNKTIHEIEKKIKELCDIKLCKYHKHGEFINKLIAKRKSYNRVKIFTTNYDTLFEQALQAEGYIIVDGFSYEFPRKFNSRYFDYDFIIRGENKIIDEPEYVDKVVHLLKMHGSIDWKRDKNGEVIKCHGKNTNSLMIYPRSAKFELSYESPYFDLFSRFQIELRKKNTILIVIGFSFADKHIKSIVKNAMLNNPHLNILIVSPTIETTEYKDFAERSKKYENVILLGYTFNRFVDIYRKQAAYSDELFMDVSD</sequence>
<dbReference type="EMBL" id="ACWF01000036">
    <property type="protein sequence ID" value="EHL79047.1"/>
    <property type="molecule type" value="Genomic_DNA"/>
</dbReference>
<dbReference type="Pfam" id="PF13289">
    <property type="entry name" value="SIR2_2"/>
    <property type="match status" value="1"/>
</dbReference>
<evidence type="ECO:0000313" key="2">
    <source>
        <dbReference type="Proteomes" id="UP000011747"/>
    </source>
</evidence>
<dbReference type="RefSeq" id="WP_003353034.1">
    <property type="nucleotide sequence ID" value="NZ_JH414743.1"/>
</dbReference>
<proteinExistence type="predicted"/>
<dbReference type="Proteomes" id="UP000011747">
    <property type="component" value="Unassembled WGS sequence"/>
</dbReference>
<keyword evidence="2" id="KW-1185">Reference proteome</keyword>
<comment type="caution">
    <text evidence="1">The sequence shown here is derived from an EMBL/GenBank/DDBJ whole genome shotgun (WGS) entry which is preliminary data.</text>
</comment>
<gene>
    <name evidence="1" type="ORF">HMPREF1015_02258</name>
</gene>